<dbReference type="RefSeq" id="WP_106257019.1">
    <property type="nucleotide sequence ID" value="NZ_CAWNSW010000092.1"/>
</dbReference>
<reference evidence="2 3" key="2">
    <citation type="submission" date="2018-03" db="EMBL/GenBank/DDBJ databases">
        <title>The ancient ancestry and fast evolution of plastids.</title>
        <authorList>
            <person name="Moore K.R."/>
            <person name="Magnabosco C."/>
            <person name="Momper L."/>
            <person name="Gold D.A."/>
            <person name="Bosak T."/>
            <person name="Fournier G.P."/>
        </authorList>
    </citation>
    <scope>NUCLEOTIDE SEQUENCE [LARGE SCALE GENOMIC DNA]</scope>
    <source>
        <strain evidence="2 3">ULC18</strain>
    </source>
</reference>
<dbReference type="GO" id="GO:0016740">
    <property type="term" value="F:transferase activity"/>
    <property type="evidence" value="ECO:0007669"/>
    <property type="project" value="UniProtKB-KW"/>
</dbReference>
<dbReference type="CDD" id="cd06532">
    <property type="entry name" value="Glyco_transf_25"/>
    <property type="match status" value="1"/>
</dbReference>
<protein>
    <submittedName>
        <fullName evidence="2">LPS biosynthesis glycosyltransferase</fullName>
    </submittedName>
</protein>
<feature type="domain" description="Glycosyl transferase family 25" evidence="1">
    <location>
        <begin position="61"/>
        <end position="114"/>
    </location>
</feature>
<dbReference type="AlphaFoldDB" id="A0A2T1E5Q7"/>
<dbReference type="EMBL" id="PVWK01000083">
    <property type="protein sequence ID" value="PSB28079.1"/>
    <property type="molecule type" value="Genomic_DNA"/>
</dbReference>
<reference evidence="3" key="1">
    <citation type="submission" date="2018-02" db="EMBL/GenBank/DDBJ databases">
        <authorList>
            <person name="Moore K."/>
            <person name="Momper L."/>
        </authorList>
    </citation>
    <scope>NUCLEOTIDE SEQUENCE [LARGE SCALE GENOMIC DNA]</scope>
    <source>
        <strain evidence="3">ULC18</strain>
    </source>
</reference>
<evidence type="ECO:0000313" key="3">
    <source>
        <dbReference type="Proteomes" id="UP000239576"/>
    </source>
</evidence>
<accession>A0A2T1E5Q7</accession>
<proteinExistence type="predicted"/>
<evidence type="ECO:0000259" key="1">
    <source>
        <dbReference type="Pfam" id="PF01755"/>
    </source>
</evidence>
<name>A0A2T1E5Q7_9CYAN</name>
<keyword evidence="3" id="KW-1185">Reference proteome</keyword>
<comment type="caution">
    <text evidence="2">The sequence shown here is derived from an EMBL/GenBank/DDBJ whole genome shotgun (WGS) entry which is preliminary data.</text>
</comment>
<organism evidence="2 3">
    <name type="scientific">Stenomitos frigidus ULC18</name>
    <dbReference type="NCBI Taxonomy" id="2107698"/>
    <lineage>
        <taxon>Bacteria</taxon>
        <taxon>Bacillati</taxon>
        <taxon>Cyanobacteriota</taxon>
        <taxon>Cyanophyceae</taxon>
        <taxon>Leptolyngbyales</taxon>
        <taxon>Leptolyngbyaceae</taxon>
        <taxon>Stenomitos</taxon>
    </lineage>
</organism>
<dbReference type="Pfam" id="PF01755">
    <property type="entry name" value="Glyco_transf_25"/>
    <property type="match status" value="1"/>
</dbReference>
<keyword evidence="2" id="KW-0808">Transferase</keyword>
<sequence length="247" mass="27841">MQIKDYVDRIYAINLPSRRDRRQILLQEMESAGLPLTPSKIEIFPAIRPDTAAGFPGIGVYGCFLSHLAILKQARAEGLANVLILEDDVSIDDRFVAVQRVLVEQLQQAAWDFVYFGHIEALADVSSQASLQPYSGRVLMTHFYAVNARIFDRLIAFLEAAEHRPAGHPDGGPMYIDGAYSFFRERNPDVVTLLASPSLGWQRSSRSDLTPGWVDRTPILTQFADLVRAGKVWVENQQRRRKKLSTQ</sequence>
<dbReference type="Proteomes" id="UP000239576">
    <property type="component" value="Unassembled WGS sequence"/>
</dbReference>
<gene>
    <name evidence="2" type="ORF">C7B82_14620</name>
</gene>
<dbReference type="OrthoDB" id="9816113at2"/>
<evidence type="ECO:0000313" key="2">
    <source>
        <dbReference type="EMBL" id="PSB28079.1"/>
    </source>
</evidence>
<dbReference type="InterPro" id="IPR002654">
    <property type="entry name" value="Glyco_trans_25"/>
</dbReference>